<feature type="transmembrane region" description="Helical" evidence="1">
    <location>
        <begin position="144"/>
        <end position="165"/>
    </location>
</feature>
<evidence type="ECO:0000313" key="2">
    <source>
        <dbReference type="EMBL" id="KFL32671.1"/>
    </source>
</evidence>
<feature type="transmembrane region" description="Helical" evidence="1">
    <location>
        <begin position="72"/>
        <end position="92"/>
    </location>
</feature>
<sequence>MKRSSDLDLFKTMLVVGMVLIHVFQLLGRSMPDWVVRVEEGINLITFSGFLLAMGIGVGMGSERERGLWERLRPVGLLLLAAWISAFAFALLVDRTPLTWALALDVLSFRRLFGWSEFLASFFMLYLLLALFRPLILRMALDPLSFGLAVALSFASTWITLDLWLPASATLLSTTLFASFPLLPYLPWFLVGIRLWRSGGKLSWLHWALAVLCSGFLALQIHQTGALPGRFPPTVLWVIGPALALALYWALARLLAAHVPNVLLLPGRHVLSYLLVSNLLIFSARRIWGRPLTAVETWLGSTLGVLVVIGVGWWLLERWRGETKFRAASVAASTH</sequence>
<feature type="transmembrane region" description="Helical" evidence="1">
    <location>
        <begin position="171"/>
        <end position="192"/>
    </location>
</feature>
<gene>
    <name evidence="2" type="ORF">JP75_00480</name>
</gene>
<reference evidence="2 3" key="1">
    <citation type="submission" date="2014-08" db="EMBL/GenBank/DDBJ databases">
        <authorList>
            <person name="Hassan Y.I."/>
            <person name="Lepp D."/>
            <person name="Zhou T."/>
        </authorList>
    </citation>
    <scope>NUCLEOTIDE SEQUENCE [LARGE SCALE GENOMIC DNA]</scope>
    <source>
        <strain evidence="2 3">IFO13584</strain>
    </source>
</reference>
<protein>
    <recommendedName>
        <fullName evidence="4">Acyltransferase 3 domain-containing protein</fullName>
    </recommendedName>
</protein>
<keyword evidence="1" id="KW-0812">Transmembrane</keyword>
<dbReference type="OrthoDB" id="2533487at2"/>
<feature type="transmembrane region" description="Helical" evidence="1">
    <location>
        <begin position="297"/>
        <end position="316"/>
    </location>
</feature>
<evidence type="ECO:0008006" key="4">
    <source>
        <dbReference type="Google" id="ProtNLM"/>
    </source>
</evidence>
<dbReference type="STRING" id="46914.JP75_00480"/>
<feature type="transmembrane region" description="Helical" evidence="1">
    <location>
        <begin position="12"/>
        <end position="29"/>
    </location>
</feature>
<keyword evidence="1" id="KW-0472">Membrane</keyword>
<dbReference type="RefSeq" id="WP_035077637.1">
    <property type="nucleotide sequence ID" value="NZ_JQGC01000001.1"/>
</dbReference>
<keyword evidence="3" id="KW-1185">Reference proteome</keyword>
<dbReference type="Proteomes" id="UP000028981">
    <property type="component" value="Unassembled WGS sequence"/>
</dbReference>
<accession>A0A087M718</accession>
<feature type="transmembrane region" description="Helical" evidence="1">
    <location>
        <begin position="41"/>
        <end position="60"/>
    </location>
</feature>
<name>A0A087M718_9HYPH</name>
<dbReference type="AlphaFoldDB" id="A0A087M718"/>
<feature type="transmembrane region" description="Helical" evidence="1">
    <location>
        <begin position="234"/>
        <end position="251"/>
    </location>
</feature>
<evidence type="ECO:0000256" key="1">
    <source>
        <dbReference type="SAM" id="Phobius"/>
    </source>
</evidence>
<evidence type="ECO:0000313" key="3">
    <source>
        <dbReference type="Proteomes" id="UP000028981"/>
    </source>
</evidence>
<feature type="transmembrane region" description="Helical" evidence="1">
    <location>
        <begin position="112"/>
        <end position="132"/>
    </location>
</feature>
<proteinExistence type="predicted"/>
<feature type="transmembrane region" description="Helical" evidence="1">
    <location>
        <begin position="263"/>
        <end position="285"/>
    </location>
</feature>
<dbReference type="EMBL" id="JQGC01000001">
    <property type="protein sequence ID" value="KFL32671.1"/>
    <property type="molecule type" value="Genomic_DNA"/>
</dbReference>
<comment type="caution">
    <text evidence="2">The sequence shown here is derived from an EMBL/GenBank/DDBJ whole genome shotgun (WGS) entry which is preliminary data.</text>
</comment>
<keyword evidence="1" id="KW-1133">Transmembrane helix</keyword>
<feature type="transmembrane region" description="Helical" evidence="1">
    <location>
        <begin position="204"/>
        <end position="222"/>
    </location>
</feature>
<organism evidence="2 3">
    <name type="scientific">Devosia riboflavina</name>
    <dbReference type="NCBI Taxonomy" id="46914"/>
    <lineage>
        <taxon>Bacteria</taxon>
        <taxon>Pseudomonadati</taxon>
        <taxon>Pseudomonadota</taxon>
        <taxon>Alphaproteobacteria</taxon>
        <taxon>Hyphomicrobiales</taxon>
        <taxon>Devosiaceae</taxon>
        <taxon>Devosia</taxon>
    </lineage>
</organism>